<accession>J3M853</accession>
<dbReference type="HOGENOM" id="CLU_2889423_0_0_1"/>
<dbReference type="Gramene" id="OB05G27770.1">
    <property type="protein sequence ID" value="OB05G27770.1"/>
    <property type="gene ID" value="OB05G27770"/>
</dbReference>
<dbReference type="AlphaFoldDB" id="J3M853"/>
<proteinExistence type="predicted"/>
<reference evidence="1" key="1">
    <citation type="journal article" date="2013" name="Nat. Commun.">
        <title>Whole-genome sequencing of Oryza brachyantha reveals mechanisms underlying Oryza genome evolution.</title>
        <authorList>
            <person name="Chen J."/>
            <person name="Huang Q."/>
            <person name="Gao D."/>
            <person name="Wang J."/>
            <person name="Lang Y."/>
            <person name="Liu T."/>
            <person name="Li B."/>
            <person name="Bai Z."/>
            <person name="Luis Goicoechea J."/>
            <person name="Liang C."/>
            <person name="Chen C."/>
            <person name="Zhang W."/>
            <person name="Sun S."/>
            <person name="Liao Y."/>
            <person name="Zhang X."/>
            <person name="Yang L."/>
            <person name="Song C."/>
            <person name="Wang M."/>
            <person name="Shi J."/>
            <person name="Liu G."/>
            <person name="Liu J."/>
            <person name="Zhou H."/>
            <person name="Zhou W."/>
            <person name="Yu Q."/>
            <person name="An N."/>
            <person name="Chen Y."/>
            <person name="Cai Q."/>
            <person name="Wang B."/>
            <person name="Liu B."/>
            <person name="Min J."/>
            <person name="Huang Y."/>
            <person name="Wu H."/>
            <person name="Li Z."/>
            <person name="Zhang Y."/>
            <person name="Yin Y."/>
            <person name="Song W."/>
            <person name="Jiang J."/>
            <person name="Jackson S.A."/>
            <person name="Wing R.A."/>
            <person name="Wang J."/>
            <person name="Chen M."/>
        </authorList>
    </citation>
    <scope>NUCLEOTIDE SEQUENCE [LARGE SCALE GENOMIC DNA]</scope>
    <source>
        <strain evidence="1">cv. IRGC 101232</strain>
    </source>
</reference>
<keyword evidence="2" id="KW-1185">Reference proteome</keyword>
<reference evidence="1" key="2">
    <citation type="submission" date="2013-04" db="UniProtKB">
        <authorList>
            <consortium name="EnsemblPlants"/>
        </authorList>
    </citation>
    <scope>IDENTIFICATION</scope>
</reference>
<dbReference type="EnsemblPlants" id="OB05G27770.1">
    <property type="protein sequence ID" value="OB05G27770.1"/>
    <property type="gene ID" value="OB05G27770"/>
</dbReference>
<protein>
    <submittedName>
        <fullName evidence="1">Uncharacterized protein</fullName>
    </submittedName>
</protein>
<dbReference type="Proteomes" id="UP000006038">
    <property type="component" value="Chromosome 5"/>
</dbReference>
<organism evidence="1">
    <name type="scientific">Oryza brachyantha</name>
    <name type="common">malo sina</name>
    <dbReference type="NCBI Taxonomy" id="4533"/>
    <lineage>
        <taxon>Eukaryota</taxon>
        <taxon>Viridiplantae</taxon>
        <taxon>Streptophyta</taxon>
        <taxon>Embryophyta</taxon>
        <taxon>Tracheophyta</taxon>
        <taxon>Spermatophyta</taxon>
        <taxon>Magnoliopsida</taxon>
        <taxon>Liliopsida</taxon>
        <taxon>Poales</taxon>
        <taxon>Poaceae</taxon>
        <taxon>BOP clade</taxon>
        <taxon>Oryzoideae</taxon>
        <taxon>Oryzeae</taxon>
        <taxon>Oryzinae</taxon>
        <taxon>Oryza</taxon>
    </lineage>
</organism>
<name>J3M853_ORYBR</name>
<evidence type="ECO:0000313" key="1">
    <source>
        <dbReference type="EnsemblPlants" id="OB05G27770.1"/>
    </source>
</evidence>
<evidence type="ECO:0000313" key="2">
    <source>
        <dbReference type="Proteomes" id="UP000006038"/>
    </source>
</evidence>
<sequence>MDEGHHQMLVWRTVAFTETEEGGAAQTDGSPQGQVFAHFHTLVHLNTCTHIIEGLKKPVIWWH</sequence>